<dbReference type="AlphaFoldDB" id="A0A846LWY5"/>
<protein>
    <submittedName>
        <fullName evidence="3">Uncharacterized protein</fullName>
    </submittedName>
</protein>
<accession>A0A846LWY5</accession>
<sequence length="152" mass="16207">MAGHYTYDQVADRIVAELGVPRPALSTLRAAAATAGRGTNQRVRVTAGMPRPLQGRVDRQVLFDATEIDTWLANHPARAVRRARAALAAAAPEDRQAAVDQARASGLSWAEVADAIAGAEGITRTRQWAQQLYGTSQTPQPAHDTVTEPADS</sequence>
<name>A0A846LWY5_9ACTN</name>
<proteinExistence type="predicted"/>
<evidence type="ECO:0000313" key="5">
    <source>
        <dbReference type="Proteomes" id="UP000648663"/>
    </source>
</evidence>
<comment type="caution">
    <text evidence="3">The sequence shown here is derived from an EMBL/GenBank/DDBJ whole genome shotgun (WGS) entry which is preliminary data.</text>
</comment>
<evidence type="ECO:0000256" key="1">
    <source>
        <dbReference type="SAM" id="MobiDB-lite"/>
    </source>
</evidence>
<reference evidence="3 4" key="3">
    <citation type="submission" date="2020-02" db="EMBL/GenBank/DDBJ databases">
        <title>Sequencing the genomes of 1000 actinobacteria strains.</title>
        <authorList>
            <person name="Klenk H.-P."/>
        </authorList>
    </citation>
    <scope>NUCLEOTIDE SEQUENCE [LARGE SCALE GENOMIC DNA]</scope>
    <source>
        <strain evidence="3 4">DSM 45201</strain>
    </source>
</reference>
<reference evidence="2" key="1">
    <citation type="journal article" date="2014" name="Int. J. Syst. Evol. Microbiol.">
        <title>Complete genome of a new Firmicutes species belonging to the dominant human colonic microbiota ('Ruminococcus bicirculans') reveals two chromosomes and a selective capacity to utilize plant glucans.</title>
        <authorList>
            <consortium name="NISC Comparative Sequencing Program"/>
            <person name="Wegmann U."/>
            <person name="Louis P."/>
            <person name="Goesmann A."/>
            <person name="Henrissat B."/>
            <person name="Duncan S.H."/>
            <person name="Flint H.J."/>
        </authorList>
    </citation>
    <scope>NUCLEOTIDE SEQUENCE</scope>
    <source>
        <strain evidence="2">CGMCC 4.5581</strain>
    </source>
</reference>
<keyword evidence="5" id="KW-1185">Reference proteome</keyword>
<feature type="region of interest" description="Disordered" evidence="1">
    <location>
        <begin position="132"/>
        <end position="152"/>
    </location>
</feature>
<evidence type="ECO:0000313" key="4">
    <source>
        <dbReference type="Proteomes" id="UP000552836"/>
    </source>
</evidence>
<organism evidence="3 4">
    <name type="scientific">Modestobacter marinus</name>
    <dbReference type="NCBI Taxonomy" id="477641"/>
    <lineage>
        <taxon>Bacteria</taxon>
        <taxon>Bacillati</taxon>
        <taxon>Actinomycetota</taxon>
        <taxon>Actinomycetes</taxon>
        <taxon>Geodermatophilales</taxon>
        <taxon>Geodermatophilaceae</taxon>
        <taxon>Modestobacter</taxon>
    </lineage>
</organism>
<gene>
    <name evidence="3" type="ORF">FB380_004776</name>
    <name evidence="2" type="ORF">GCM10011589_47510</name>
</gene>
<evidence type="ECO:0000313" key="2">
    <source>
        <dbReference type="EMBL" id="GGL85591.1"/>
    </source>
</evidence>
<evidence type="ECO:0000313" key="3">
    <source>
        <dbReference type="EMBL" id="NIH70265.1"/>
    </source>
</evidence>
<reference evidence="5" key="2">
    <citation type="journal article" date="2019" name="Int. J. Syst. Evol. Microbiol.">
        <title>The Global Catalogue of Microorganisms (GCM) 10K type strain sequencing project: providing services to taxonomists for standard genome sequencing and annotation.</title>
        <authorList>
            <consortium name="The Broad Institute Genomics Platform"/>
            <consortium name="The Broad Institute Genome Sequencing Center for Infectious Disease"/>
            <person name="Wu L."/>
            <person name="Ma J."/>
        </authorList>
    </citation>
    <scope>NUCLEOTIDE SEQUENCE [LARGE SCALE GENOMIC DNA]</scope>
    <source>
        <strain evidence="5">CGMCC 4.5581</strain>
    </source>
</reference>
<dbReference type="EMBL" id="JAAMPA010000006">
    <property type="protein sequence ID" value="NIH70265.1"/>
    <property type="molecule type" value="Genomic_DNA"/>
</dbReference>
<dbReference type="RefSeq" id="WP_166757813.1">
    <property type="nucleotide sequence ID" value="NZ_BAABJU010000040.1"/>
</dbReference>
<dbReference type="Proteomes" id="UP000648663">
    <property type="component" value="Unassembled WGS sequence"/>
</dbReference>
<dbReference type="EMBL" id="BMMI01000017">
    <property type="protein sequence ID" value="GGL85591.1"/>
    <property type="molecule type" value="Genomic_DNA"/>
</dbReference>
<dbReference type="Proteomes" id="UP000552836">
    <property type="component" value="Unassembled WGS sequence"/>
</dbReference>
<reference evidence="2" key="4">
    <citation type="submission" date="2024-05" db="EMBL/GenBank/DDBJ databases">
        <authorList>
            <person name="Sun Q."/>
            <person name="Zhou Y."/>
        </authorList>
    </citation>
    <scope>NUCLEOTIDE SEQUENCE</scope>
    <source>
        <strain evidence="2">CGMCC 4.5581</strain>
    </source>
</reference>